<evidence type="ECO:0000256" key="3">
    <source>
        <dbReference type="ARBA" id="ARBA00022691"/>
    </source>
</evidence>
<dbReference type="SUPFAM" id="SSF50249">
    <property type="entry name" value="Nucleic acid-binding proteins"/>
    <property type="match status" value="1"/>
</dbReference>
<protein>
    <submittedName>
        <fullName evidence="7">23S rRNA (Uracil(1939)-C(5))-methyltransferase RlmD</fullName>
        <ecNumber evidence="7">2.1.1.190</ecNumber>
    </submittedName>
</protein>
<evidence type="ECO:0000259" key="6">
    <source>
        <dbReference type="PROSITE" id="PS50926"/>
    </source>
</evidence>
<feature type="binding site" evidence="4">
    <location>
        <position position="333"/>
    </location>
    <ligand>
        <name>S-adenosyl-L-methionine</name>
        <dbReference type="ChEBI" id="CHEBI:59789"/>
    </ligand>
</feature>
<dbReference type="GO" id="GO:0070041">
    <property type="term" value="F:rRNA (uridine-C5-)-methyltransferase activity"/>
    <property type="evidence" value="ECO:0007669"/>
    <property type="project" value="TreeGrafter"/>
</dbReference>
<dbReference type="PROSITE" id="PS01230">
    <property type="entry name" value="TRMA_1"/>
    <property type="match status" value="1"/>
</dbReference>
<dbReference type="PROSITE" id="PS51687">
    <property type="entry name" value="SAM_MT_RNA_M5U"/>
    <property type="match status" value="1"/>
</dbReference>
<comment type="similarity">
    <text evidence="4">Belongs to the class I-like SAM-binding methyltransferase superfamily. RNA M5U methyltransferase family.</text>
</comment>
<organism evidence="7 8">
    <name type="scientific">Dawidia cretensis</name>
    <dbReference type="NCBI Taxonomy" id="2782350"/>
    <lineage>
        <taxon>Bacteria</taxon>
        <taxon>Pseudomonadati</taxon>
        <taxon>Bacteroidota</taxon>
        <taxon>Cytophagia</taxon>
        <taxon>Cytophagales</taxon>
        <taxon>Chryseotaleaceae</taxon>
        <taxon>Dawidia</taxon>
    </lineage>
</organism>
<evidence type="ECO:0000256" key="4">
    <source>
        <dbReference type="PROSITE-ProRule" id="PRU01024"/>
    </source>
</evidence>
<dbReference type="InterPro" id="IPR030390">
    <property type="entry name" value="MeTrfase_TrmA_AS"/>
</dbReference>
<dbReference type="Proteomes" id="UP001319080">
    <property type="component" value="Unassembled WGS sequence"/>
</dbReference>
<reference evidence="7 8" key="1">
    <citation type="submission" date="2021-05" db="EMBL/GenBank/DDBJ databases">
        <title>A Polyphasic approach of four new species of the genus Ohtaekwangia: Ohtaekwangia histidinii sp. nov., Ohtaekwangia cretensis sp. nov., Ohtaekwangia indiensis sp. nov., Ohtaekwangia reichenbachii sp. nov. from diverse environment.</title>
        <authorList>
            <person name="Octaviana S."/>
        </authorList>
    </citation>
    <scope>NUCLEOTIDE SEQUENCE [LARGE SCALE GENOMIC DNA]</scope>
    <source>
        <strain evidence="7 8">PWU5</strain>
    </source>
</reference>
<dbReference type="EMBL" id="JAHESE010000026">
    <property type="protein sequence ID" value="MBT1710775.1"/>
    <property type="molecule type" value="Genomic_DNA"/>
</dbReference>
<keyword evidence="1 4" id="KW-0489">Methyltransferase</keyword>
<evidence type="ECO:0000256" key="5">
    <source>
        <dbReference type="PROSITE-ProRule" id="PRU10015"/>
    </source>
</evidence>
<dbReference type="Pfam" id="PF05958">
    <property type="entry name" value="tRNA_U5-meth_tr"/>
    <property type="match status" value="1"/>
</dbReference>
<dbReference type="CDD" id="cd02440">
    <property type="entry name" value="AdoMet_MTases"/>
    <property type="match status" value="1"/>
</dbReference>
<keyword evidence="2 4" id="KW-0808">Transferase</keyword>
<comment type="caution">
    <text evidence="7">The sequence shown here is derived from an EMBL/GenBank/DDBJ whole genome shotgun (WGS) entry which is preliminary data.</text>
</comment>
<dbReference type="Pfam" id="PF01938">
    <property type="entry name" value="TRAM"/>
    <property type="match status" value="1"/>
</dbReference>
<evidence type="ECO:0000313" key="8">
    <source>
        <dbReference type="Proteomes" id="UP001319080"/>
    </source>
</evidence>
<dbReference type="AlphaFoldDB" id="A0AAP2GVN0"/>
<feature type="domain" description="TRAM" evidence="6">
    <location>
        <begin position="1"/>
        <end position="59"/>
    </location>
</feature>
<dbReference type="EC" id="2.1.1.190" evidence="7"/>
<dbReference type="PROSITE" id="PS01231">
    <property type="entry name" value="TRMA_2"/>
    <property type="match status" value="1"/>
</dbReference>
<dbReference type="NCBIfam" id="TIGR00479">
    <property type="entry name" value="rumA"/>
    <property type="match status" value="1"/>
</dbReference>
<dbReference type="SUPFAM" id="SSF53335">
    <property type="entry name" value="S-adenosyl-L-methionine-dependent methyltransferases"/>
    <property type="match status" value="1"/>
</dbReference>
<feature type="active site" evidence="5">
    <location>
        <position position="430"/>
    </location>
</feature>
<dbReference type="PANTHER" id="PTHR11061:SF30">
    <property type="entry name" value="TRNA (URACIL(54)-C(5))-METHYLTRANSFERASE"/>
    <property type="match status" value="1"/>
</dbReference>
<dbReference type="Gene3D" id="2.40.50.1070">
    <property type="match status" value="1"/>
</dbReference>
<proteinExistence type="inferred from homology"/>
<dbReference type="RefSeq" id="WP_254086351.1">
    <property type="nucleotide sequence ID" value="NZ_JAHESE010000026.1"/>
</dbReference>
<evidence type="ECO:0000313" key="7">
    <source>
        <dbReference type="EMBL" id="MBT1710775.1"/>
    </source>
</evidence>
<dbReference type="InterPro" id="IPR010280">
    <property type="entry name" value="U5_MeTrfase_fam"/>
</dbReference>
<feature type="active site" description="Nucleophile" evidence="4">
    <location>
        <position position="430"/>
    </location>
</feature>
<accession>A0AAP2GVN0</accession>
<dbReference type="FunFam" id="3.40.50.150:FF:000009">
    <property type="entry name" value="23S rRNA (Uracil(1939)-C(5))-methyltransferase RlmD"/>
    <property type="match status" value="1"/>
</dbReference>
<name>A0AAP2GVN0_9BACT</name>
<dbReference type="InterPro" id="IPR002792">
    <property type="entry name" value="TRAM_dom"/>
</dbReference>
<dbReference type="InterPro" id="IPR030391">
    <property type="entry name" value="MeTrfase_TrmA_CS"/>
</dbReference>
<evidence type="ECO:0000256" key="2">
    <source>
        <dbReference type="ARBA" id="ARBA00022679"/>
    </source>
</evidence>
<sequence>MRKGDVIENIVVETMASEGKCVSHVDGKVIFLEGCAPGDTVDAALTKIKGSYLEGRVTQIRELSPDRAQPFCMHFGLCGGCSWQHIQYENQLHYKQQQVVDNLERLGGLTLPPLTPIHPSARTRFYRNKLDYTFSAQRWRTWAEMSDENKPGEGEVALGYHIPRKYDLVFDVKECHLQPDPSDAIRLVVKDEAVKNNIPFFDLRKQIGFLRTVTIRTATTGETMIILQVVYDKMEWTELILRRLERDFPQITSFQYVINGKKNDTFADLTILTWKGNPYITEQMPKPDGSGVLQFRVGPKSFYQTNSDQAFELYKIAWRMADLKGHELVYDLYTGTGTIANFVAGQARKVVGLEYVAAAIDDAKVNSQINGITNTDFYAGDIKDLLDDEFLSTHGRPDTVITDPPRAGMHEDVCKMLLKAEPEKIVYVSCNPATQARDLKWLSEKYEISAVQPVDMFPHTMHVENVVRLDRKR</sequence>
<dbReference type="InterPro" id="IPR012340">
    <property type="entry name" value="NA-bd_OB-fold"/>
</dbReference>
<dbReference type="PROSITE" id="PS50926">
    <property type="entry name" value="TRAM"/>
    <property type="match status" value="1"/>
</dbReference>
<dbReference type="PANTHER" id="PTHR11061">
    <property type="entry name" value="RNA M5U METHYLTRANSFERASE"/>
    <property type="match status" value="1"/>
</dbReference>
<gene>
    <name evidence="7" type="primary">rlmD</name>
    <name evidence="7" type="ORF">KK062_21215</name>
</gene>
<dbReference type="Gene3D" id="3.40.50.150">
    <property type="entry name" value="Vaccinia Virus protein VP39"/>
    <property type="match status" value="1"/>
</dbReference>
<dbReference type="Gene3D" id="2.40.50.140">
    <property type="entry name" value="Nucleic acid-binding proteins"/>
    <property type="match status" value="1"/>
</dbReference>
<dbReference type="GO" id="GO:0070475">
    <property type="term" value="P:rRNA base methylation"/>
    <property type="evidence" value="ECO:0007669"/>
    <property type="project" value="TreeGrafter"/>
</dbReference>
<keyword evidence="3 4" id="KW-0949">S-adenosyl-L-methionine</keyword>
<feature type="binding site" evidence="4">
    <location>
        <position position="354"/>
    </location>
    <ligand>
        <name>S-adenosyl-L-methionine</name>
        <dbReference type="ChEBI" id="CHEBI:59789"/>
    </ligand>
</feature>
<dbReference type="InterPro" id="IPR029063">
    <property type="entry name" value="SAM-dependent_MTases_sf"/>
</dbReference>
<feature type="binding site" evidence="4">
    <location>
        <position position="403"/>
    </location>
    <ligand>
        <name>S-adenosyl-L-methionine</name>
        <dbReference type="ChEBI" id="CHEBI:59789"/>
    </ligand>
</feature>
<keyword evidence="8" id="KW-1185">Reference proteome</keyword>
<evidence type="ECO:0000256" key="1">
    <source>
        <dbReference type="ARBA" id="ARBA00022603"/>
    </source>
</evidence>
<feature type="binding site" evidence="4">
    <location>
        <position position="304"/>
    </location>
    <ligand>
        <name>S-adenosyl-L-methionine</name>
        <dbReference type="ChEBI" id="CHEBI:59789"/>
    </ligand>
</feature>